<protein>
    <submittedName>
        <fullName evidence="1">Uncharacterized protein</fullName>
    </submittedName>
</protein>
<accession>A0ACC3A5W6</accession>
<reference evidence="1" key="1">
    <citation type="submission" date="2022-10" db="EMBL/GenBank/DDBJ databases">
        <title>Culturing micro-colonial fungi from biological soil crusts in the Mojave desert and describing Neophaeococcomyces mojavensis, and introducing the new genera and species Taxawa tesnikishii.</title>
        <authorList>
            <person name="Kurbessoian T."/>
            <person name="Stajich J.E."/>
        </authorList>
    </citation>
    <scope>NUCLEOTIDE SEQUENCE</scope>
    <source>
        <strain evidence="1">JES_112</strain>
    </source>
</reference>
<name>A0ACC3A5W6_9EURO</name>
<organism evidence="1 2">
    <name type="scientific">Neophaeococcomyces mojaviensis</name>
    <dbReference type="NCBI Taxonomy" id="3383035"/>
    <lineage>
        <taxon>Eukaryota</taxon>
        <taxon>Fungi</taxon>
        <taxon>Dikarya</taxon>
        <taxon>Ascomycota</taxon>
        <taxon>Pezizomycotina</taxon>
        <taxon>Eurotiomycetes</taxon>
        <taxon>Chaetothyriomycetidae</taxon>
        <taxon>Chaetothyriales</taxon>
        <taxon>Chaetothyriales incertae sedis</taxon>
        <taxon>Neophaeococcomyces</taxon>
    </lineage>
</organism>
<comment type="caution">
    <text evidence="1">The sequence shown here is derived from an EMBL/GenBank/DDBJ whole genome shotgun (WGS) entry which is preliminary data.</text>
</comment>
<proteinExistence type="predicted"/>
<dbReference type="Proteomes" id="UP001172386">
    <property type="component" value="Unassembled WGS sequence"/>
</dbReference>
<evidence type="ECO:0000313" key="2">
    <source>
        <dbReference type="Proteomes" id="UP001172386"/>
    </source>
</evidence>
<dbReference type="EMBL" id="JAPDRQ010000091">
    <property type="protein sequence ID" value="KAJ9655684.1"/>
    <property type="molecule type" value="Genomic_DNA"/>
</dbReference>
<gene>
    <name evidence="1" type="ORF">H2198_005481</name>
</gene>
<evidence type="ECO:0000313" key="1">
    <source>
        <dbReference type="EMBL" id="KAJ9655684.1"/>
    </source>
</evidence>
<keyword evidence="2" id="KW-1185">Reference proteome</keyword>
<sequence>MVGRNNNRLSPPASEASSWSRISVSTANPDQARVFVKLENGKTILVPLPQTSTVHDLHEKALQRAERFGFQGNVNDSFLQTTRAPAISLCGEDSLIDVLDLTDDSTFNLHSLRERPSQASSSVTRSSISEEAKTEDQALVFVRWITLEDAVSHSQLSKIMVDSATVPEHTTLDEFYKMAAARYADPFITGLKRQPRKVNLYLKDCRLGAENNAMSFRDLNLVGTRAAPLDVFVDLDYSHEATYLENLTSDTELESLWGFPTTKRGVCALTTSMKIVVTELASDNQVLEDFLKVLFELMHFPPLLLAVKNLRSPTLGSRSSASYLRMVAYALHVICLQTAPSWVCSSPEMALESSRQVLAWMLSLRPTSKLKNNEKGSLLGRLQIREEGAQLPLSTTLQYVHNVQILILSQSGSNEVKQLEVALNNQDETTATFLGRAIHKASICGIDFYLNIGTDWSQLVHHKKVPTLQPTEFDVILQTTALSPKLRMVGPQQLGDCLASQLPVVTLSSAGYVSMYEQEYYECSEKRFFTWNAIQKKEIMTHANPGQYLTQKLEPIIAERKKEGTWATDAWNDWTKAIDFGTPEEAIVVCMDTSGSMSTCMPSGWLSVQADVQGTSLTRLTEVKEFFKNLAMRVSALRLPTYLGLVTFSSRAQIAVKQELTPVHLNFEDQMEDIKSQSSTALFDGLDKSQQMLCELKKMHPEVKCRIILLTDGEDNASTCLPETVARNLFSNNIVLDSVVIGTNSTRDLFKISRMTGGYAFAPKTQQTFFQIFLLETVVDIRTRPDIVKTACDYPQTWATFSPKIADMSDPFNFPPCRPHPNQNDYFIALRDADRFLTRQTRQINNTSYSPSVRSMSTRSTSTAMTGTTLGSAGGSARTILAEIKEMINNPHEYMDVYVSESNMGFWKVAMQGPPASPYANGVFLLYLEIGQDFPLKPPSARFITPVLHPNITKHGRICHPIFDREWTGTTRIYQVLQQIWAIFMSLEARDAVDPLSTLKFWTDPVQGRKEVEDYVTRFASSSRIQHRSNIAGSDTSSIASSSNESEISETDSASAARSARSRRTLIGSSTNANAAYVPPGFRYTPPSARPRPSSTISSFLATQRSPPPLMNTPGQDGHNSQAISARSLATRTGATSEPGADGNGRRVSRRASFFNALRNRT</sequence>